<dbReference type="Pfam" id="PF19107">
    <property type="entry name" value="DUF5794"/>
    <property type="match status" value="1"/>
</dbReference>
<gene>
    <name evidence="3" type="ORF">E5139_14920</name>
</gene>
<keyword evidence="2" id="KW-1133">Transmembrane helix</keyword>
<name>A0A4D6KFL7_9EURY</name>
<organism evidence="3 4">
    <name type="scientific">Halomicrobium mukohataei</name>
    <dbReference type="NCBI Taxonomy" id="57705"/>
    <lineage>
        <taxon>Archaea</taxon>
        <taxon>Methanobacteriati</taxon>
        <taxon>Methanobacteriota</taxon>
        <taxon>Stenosarchaea group</taxon>
        <taxon>Halobacteria</taxon>
        <taxon>Halobacteriales</taxon>
        <taxon>Haloarculaceae</taxon>
        <taxon>Halomicrobium</taxon>
    </lineage>
</organism>
<feature type="transmembrane region" description="Helical" evidence="2">
    <location>
        <begin position="167"/>
        <end position="192"/>
    </location>
</feature>
<dbReference type="GeneID" id="42180258"/>
<reference evidence="3 4" key="2">
    <citation type="submission" date="2019-04" db="EMBL/GenBank/DDBJ databases">
        <authorList>
            <person name="Yang S."/>
            <person name="Wei W."/>
        </authorList>
    </citation>
    <scope>NUCLEOTIDE SEQUENCE [LARGE SCALE GENOMIC DNA]</scope>
    <source>
        <strain evidence="4">ZP60</strain>
    </source>
</reference>
<dbReference type="RefSeq" id="WP_015763313.1">
    <property type="nucleotide sequence ID" value="NZ_CP039375.1"/>
</dbReference>
<feature type="transmembrane region" description="Helical" evidence="2">
    <location>
        <begin position="51"/>
        <end position="70"/>
    </location>
</feature>
<feature type="compositionally biased region" description="Acidic residues" evidence="1">
    <location>
        <begin position="283"/>
        <end position="292"/>
    </location>
</feature>
<feature type="transmembrane region" description="Helical" evidence="2">
    <location>
        <begin position="22"/>
        <end position="45"/>
    </location>
</feature>
<sequence length="292" mass="29884">MSSSQHPVALALERRVGGATRLLATVMLLPLLDGVFAAVVLAGGLASVTGIIEVGLLVFGGSATLAVILAEMEGSPREVVTPILAVGAIVIIGSVVVAALAPTIQTVLDPAVFERFAAIIILAIAGRTASAKIGDWLPRPSMILLIGFVASVNASGFSLVVQTDPELMLRAAAAAGVGVAFALAAAVGAPWLRNAVDIDRFRFGSAVALGVLPISILTSVEAPVSLAVLAVTTLLSLDPQRARERDEHYEPDAVDVTAAFADGGASQGVDHDTTDASSRPTVDDDDDRAPWL</sequence>
<proteinExistence type="predicted"/>
<dbReference type="AlphaFoldDB" id="A0A4D6KFL7"/>
<evidence type="ECO:0000256" key="2">
    <source>
        <dbReference type="SAM" id="Phobius"/>
    </source>
</evidence>
<evidence type="ECO:0000313" key="3">
    <source>
        <dbReference type="EMBL" id="QCD66874.1"/>
    </source>
</evidence>
<feature type="transmembrane region" description="Helical" evidence="2">
    <location>
        <begin position="82"/>
        <end position="100"/>
    </location>
</feature>
<feature type="transmembrane region" description="Helical" evidence="2">
    <location>
        <begin position="112"/>
        <end position="130"/>
    </location>
</feature>
<keyword evidence="2" id="KW-0472">Membrane</keyword>
<feature type="transmembrane region" description="Helical" evidence="2">
    <location>
        <begin position="142"/>
        <end position="161"/>
    </location>
</feature>
<dbReference type="OMA" id="IVIFERF"/>
<evidence type="ECO:0000313" key="4">
    <source>
        <dbReference type="Proteomes" id="UP000297053"/>
    </source>
</evidence>
<evidence type="ECO:0000256" key="1">
    <source>
        <dbReference type="SAM" id="MobiDB-lite"/>
    </source>
</evidence>
<reference evidence="3 4" key="1">
    <citation type="submission" date="2019-04" db="EMBL/GenBank/DDBJ databases">
        <title>Complete genome sequence of Arthrobacter sp. ZXY-2 associated with effective atrazine degradation and salt adaptation.</title>
        <authorList>
            <person name="Zhao X."/>
        </authorList>
    </citation>
    <scope>NUCLEOTIDE SEQUENCE [LARGE SCALE GENOMIC DNA]</scope>
    <source>
        <strain evidence="4">ZP60</strain>
    </source>
</reference>
<keyword evidence="2" id="KW-0812">Transmembrane</keyword>
<accession>A0A4D6KFL7</accession>
<dbReference type="EMBL" id="CP039375">
    <property type="protein sequence ID" value="QCD66874.1"/>
    <property type="molecule type" value="Genomic_DNA"/>
</dbReference>
<feature type="region of interest" description="Disordered" evidence="1">
    <location>
        <begin position="263"/>
        <end position="292"/>
    </location>
</feature>
<dbReference type="InterPro" id="IPR043812">
    <property type="entry name" value="DUF5794"/>
</dbReference>
<protein>
    <submittedName>
        <fullName evidence="3">Uncharacterized protein</fullName>
    </submittedName>
</protein>
<dbReference type="KEGG" id="halz:E5139_14920"/>
<dbReference type="Proteomes" id="UP000297053">
    <property type="component" value="Chromosome"/>
</dbReference>